<evidence type="ECO:0000256" key="2">
    <source>
        <dbReference type="ARBA" id="ARBA00023125"/>
    </source>
</evidence>
<keyword evidence="3" id="KW-0804">Transcription</keyword>
<dbReference type="Gene3D" id="1.10.10.60">
    <property type="entry name" value="Homeodomain-like"/>
    <property type="match status" value="2"/>
</dbReference>
<reference evidence="6" key="1">
    <citation type="journal article" date="2019" name="Int. J. Syst. Evol. Microbiol.">
        <title>The Global Catalogue of Microorganisms (GCM) 10K type strain sequencing project: providing services to taxonomists for standard genome sequencing and annotation.</title>
        <authorList>
            <consortium name="The Broad Institute Genomics Platform"/>
            <consortium name="The Broad Institute Genome Sequencing Center for Infectious Disease"/>
            <person name="Wu L."/>
            <person name="Ma J."/>
        </authorList>
    </citation>
    <scope>NUCLEOTIDE SEQUENCE [LARGE SCALE GENOMIC DNA]</scope>
    <source>
        <strain evidence="6">CGMCC 1.16306</strain>
    </source>
</reference>
<dbReference type="PANTHER" id="PTHR47893">
    <property type="entry name" value="REGULATORY PROTEIN PCHR"/>
    <property type="match status" value="1"/>
</dbReference>
<evidence type="ECO:0000256" key="1">
    <source>
        <dbReference type="ARBA" id="ARBA00023015"/>
    </source>
</evidence>
<evidence type="ECO:0000259" key="4">
    <source>
        <dbReference type="PROSITE" id="PS01124"/>
    </source>
</evidence>
<protein>
    <submittedName>
        <fullName evidence="5">Helix-turn-helix domain-containing protein</fullName>
    </submittedName>
</protein>
<dbReference type="InterPro" id="IPR009057">
    <property type="entry name" value="Homeodomain-like_sf"/>
</dbReference>
<dbReference type="PRINTS" id="PR00032">
    <property type="entry name" value="HTHARAC"/>
</dbReference>
<gene>
    <name evidence="5" type="ORF">ACFQO1_03875</name>
</gene>
<comment type="caution">
    <text evidence="5">The sequence shown here is derived from an EMBL/GenBank/DDBJ whole genome shotgun (WGS) entry which is preliminary data.</text>
</comment>
<sequence length="341" mass="39682">MKKIQVQSLPLYEVIRDIAEAFGSSYDENCGEYHLNLPENIGKGFIKGINFDGGFGILIYQCTFFNDVEIQFNVNKTHPLKFLYCLNGELSHRFQNGEELNTINQYQSAIVASKNYNGHILHFKANTETQIGSLEIDREQFQEKVRCELSSLHPELKTLFTDYKATNQFYYSGDYSLYIADLFKRIEEFENNDFVRRIFLEGQAYEILTNQIIQYHDDHNDSKNRSLLRRSELDIVKNAASLIENSLNDLETIDVMAENLGINVNKLQHGFKYLYGCTVNMYIQKQRLDLAKTLLTKTDFNISEIVERIGLSSKSYFSKVFKEMYSISPSEFRTNHKKRTT</sequence>
<evidence type="ECO:0000313" key="5">
    <source>
        <dbReference type="EMBL" id="MFC7356814.1"/>
    </source>
</evidence>
<keyword evidence="2" id="KW-0238">DNA-binding</keyword>
<dbReference type="SMART" id="SM00342">
    <property type="entry name" value="HTH_ARAC"/>
    <property type="match status" value="1"/>
</dbReference>
<dbReference type="InterPro" id="IPR053142">
    <property type="entry name" value="PchR_regulatory_protein"/>
</dbReference>
<dbReference type="PANTHER" id="PTHR47893:SF1">
    <property type="entry name" value="REGULATORY PROTEIN PCHR"/>
    <property type="match status" value="1"/>
</dbReference>
<dbReference type="Pfam" id="PF12833">
    <property type="entry name" value="HTH_18"/>
    <property type="match status" value="1"/>
</dbReference>
<evidence type="ECO:0000256" key="3">
    <source>
        <dbReference type="ARBA" id="ARBA00023163"/>
    </source>
</evidence>
<organism evidence="5 6">
    <name type="scientific">Jejudonia soesokkakensis</name>
    <dbReference type="NCBI Taxonomy" id="1323432"/>
    <lineage>
        <taxon>Bacteria</taxon>
        <taxon>Pseudomonadati</taxon>
        <taxon>Bacteroidota</taxon>
        <taxon>Flavobacteriia</taxon>
        <taxon>Flavobacteriales</taxon>
        <taxon>Flavobacteriaceae</taxon>
        <taxon>Jejudonia</taxon>
    </lineage>
</organism>
<keyword evidence="1" id="KW-0805">Transcription regulation</keyword>
<dbReference type="RefSeq" id="WP_380216656.1">
    <property type="nucleotide sequence ID" value="NZ_JBHTBN010000001.1"/>
</dbReference>
<feature type="domain" description="HTH araC/xylS-type" evidence="4">
    <location>
        <begin position="237"/>
        <end position="335"/>
    </location>
</feature>
<name>A0ABW2MR46_9FLAO</name>
<dbReference type="InterPro" id="IPR020449">
    <property type="entry name" value="Tscrpt_reg_AraC-type_HTH"/>
</dbReference>
<evidence type="ECO:0000313" key="6">
    <source>
        <dbReference type="Proteomes" id="UP001596415"/>
    </source>
</evidence>
<keyword evidence="6" id="KW-1185">Reference proteome</keyword>
<dbReference type="InterPro" id="IPR018060">
    <property type="entry name" value="HTH_AraC"/>
</dbReference>
<dbReference type="SUPFAM" id="SSF46689">
    <property type="entry name" value="Homeodomain-like"/>
    <property type="match status" value="1"/>
</dbReference>
<proteinExistence type="predicted"/>
<dbReference type="Proteomes" id="UP001596415">
    <property type="component" value="Unassembled WGS sequence"/>
</dbReference>
<accession>A0ABW2MR46</accession>
<dbReference type="EMBL" id="JBHTBN010000001">
    <property type="protein sequence ID" value="MFC7356814.1"/>
    <property type="molecule type" value="Genomic_DNA"/>
</dbReference>
<dbReference type="PROSITE" id="PS01124">
    <property type="entry name" value="HTH_ARAC_FAMILY_2"/>
    <property type="match status" value="1"/>
</dbReference>